<proteinExistence type="predicted"/>
<dbReference type="PROSITE" id="PS50004">
    <property type="entry name" value="C2"/>
    <property type="match status" value="1"/>
</dbReference>
<dbReference type="AlphaFoldDB" id="A0AAP0P1R2"/>
<feature type="domain" description="C2" evidence="3">
    <location>
        <begin position="1"/>
        <end position="121"/>
    </location>
</feature>
<reference evidence="4 5" key="1">
    <citation type="submission" date="2024-01" db="EMBL/GenBank/DDBJ databases">
        <title>Genome assemblies of Stephania.</title>
        <authorList>
            <person name="Yang L."/>
        </authorList>
    </citation>
    <scope>NUCLEOTIDE SEQUENCE [LARGE SCALE GENOMIC DNA]</scope>
    <source>
        <strain evidence="4">YNDBR</strain>
        <tissue evidence="4">Leaf</tissue>
    </source>
</reference>
<comment type="caution">
    <text evidence="4">The sequence shown here is derived from an EMBL/GenBank/DDBJ whole genome shotgun (WGS) entry which is preliminary data.</text>
</comment>
<dbReference type="PANTHER" id="PTHR32246:SF68">
    <property type="entry name" value="OS01G0853800 PROTEIN"/>
    <property type="match status" value="1"/>
</dbReference>
<evidence type="ECO:0000313" key="4">
    <source>
        <dbReference type="EMBL" id="KAK9127912.1"/>
    </source>
</evidence>
<dbReference type="Gene3D" id="2.60.40.150">
    <property type="entry name" value="C2 domain"/>
    <property type="match status" value="1"/>
</dbReference>
<gene>
    <name evidence="4" type="ORF">Syun_016709</name>
</gene>
<evidence type="ECO:0000256" key="2">
    <source>
        <dbReference type="SAM" id="Phobius"/>
    </source>
</evidence>
<accession>A0AAP0P1R2</accession>
<keyword evidence="2" id="KW-0472">Membrane</keyword>
<keyword evidence="5" id="KW-1185">Reference proteome</keyword>
<organism evidence="4 5">
    <name type="scientific">Stephania yunnanensis</name>
    <dbReference type="NCBI Taxonomy" id="152371"/>
    <lineage>
        <taxon>Eukaryota</taxon>
        <taxon>Viridiplantae</taxon>
        <taxon>Streptophyta</taxon>
        <taxon>Embryophyta</taxon>
        <taxon>Tracheophyta</taxon>
        <taxon>Spermatophyta</taxon>
        <taxon>Magnoliopsida</taxon>
        <taxon>Ranunculales</taxon>
        <taxon>Menispermaceae</taxon>
        <taxon>Menispermoideae</taxon>
        <taxon>Cissampelideae</taxon>
        <taxon>Stephania</taxon>
    </lineage>
</organism>
<feature type="region of interest" description="Disordered" evidence="1">
    <location>
        <begin position="94"/>
        <end position="150"/>
    </location>
</feature>
<protein>
    <recommendedName>
        <fullName evidence="3">C2 domain-containing protein</fullName>
    </recommendedName>
</protein>
<dbReference type="InterPro" id="IPR035892">
    <property type="entry name" value="C2_domain_sf"/>
</dbReference>
<dbReference type="Proteomes" id="UP001420932">
    <property type="component" value="Unassembled WGS sequence"/>
</dbReference>
<keyword evidence="2" id="KW-1133">Transmembrane helix</keyword>
<dbReference type="InterPro" id="IPR000008">
    <property type="entry name" value="C2_dom"/>
</dbReference>
<name>A0AAP0P1R2_9MAGN</name>
<feature type="transmembrane region" description="Helical" evidence="2">
    <location>
        <begin position="196"/>
        <end position="219"/>
    </location>
</feature>
<sequence length="226" mass="24352">MSSSSSSSRPPSKLYDLDVTVISAKHLKNVNWRQGELKPFARLWLDPLYRYTTKPDESGSTRPVWNERFTIPITTLPLHDSLLNLEICHFDSPTAPSSEPYSSHSKTSKTTTTSPPSSHPPPPPPLRPSPGQDPPQARPPRPPRSAPALLRIPPSAAAPKLLLLQRSAASAADYSRVSRLRGAGALLQRAHSGSGALQWVFGSVHGVLLGVLFAFYAAAASAEAVL</sequence>
<dbReference type="EMBL" id="JBBNAF010000007">
    <property type="protein sequence ID" value="KAK9127912.1"/>
    <property type="molecule type" value="Genomic_DNA"/>
</dbReference>
<feature type="compositionally biased region" description="Low complexity" evidence="1">
    <location>
        <begin position="100"/>
        <end position="116"/>
    </location>
</feature>
<evidence type="ECO:0000256" key="1">
    <source>
        <dbReference type="SAM" id="MobiDB-lite"/>
    </source>
</evidence>
<evidence type="ECO:0000259" key="3">
    <source>
        <dbReference type="PROSITE" id="PS50004"/>
    </source>
</evidence>
<dbReference type="Pfam" id="PF00168">
    <property type="entry name" value="C2"/>
    <property type="match status" value="1"/>
</dbReference>
<dbReference type="PANTHER" id="PTHR32246">
    <property type="entry name" value="INGRESSION PROTEIN FIC1"/>
    <property type="match status" value="1"/>
</dbReference>
<dbReference type="SUPFAM" id="SSF49562">
    <property type="entry name" value="C2 domain (Calcium/lipid-binding domain, CaLB)"/>
    <property type="match status" value="1"/>
</dbReference>
<feature type="compositionally biased region" description="Pro residues" evidence="1">
    <location>
        <begin position="117"/>
        <end position="145"/>
    </location>
</feature>
<evidence type="ECO:0000313" key="5">
    <source>
        <dbReference type="Proteomes" id="UP001420932"/>
    </source>
</evidence>
<keyword evidence="2" id="KW-0812">Transmembrane</keyword>